<name>A0A8H7T566_9HELO</name>
<feature type="transmembrane region" description="Helical" evidence="1">
    <location>
        <begin position="6"/>
        <end position="25"/>
    </location>
</feature>
<dbReference type="OrthoDB" id="3231000at2759"/>
<keyword evidence="1" id="KW-0812">Transmembrane</keyword>
<dbReference type="EMBL" id="JAFJYH010000303">
    <property type="protein sequence ID" value="KAG4413634.1"/>
    <property type="molecule type" value="Genomic_DNA"/>
</dbReference>
<protein>
    <submittedName>
        <fullName evidence="2">Uncharacterized protein</fullName>
    </submittedName>
</protein>
<comment type="caution">
    <text evidence="2">The sequence shown here is derived from an EMBL/GenBank/DDBJ whole genome shotgun (WGS) entry which is preliminary data.</text>
</comment>
<keyword evidence="1" id="KW-1133">Transmembrane helix</keyword>
<dbReference type="AlphaFoldDB" id="A0A8H7T566"/>
<dbReference type="Proteomes" id="UP000664132">
    <property type="component" value="Unassembled WGS sequence"/>
</dbReference>
<reference evidence="2" key="1">
    <citation type="submission" date="2021-02" db="EMBL/GenBank/DDBJ databases">
        <title>Genome sequence Cadophora malorum strain M34.</title>
        <authorList>
            <person name="Stefanovic E."/>
            <person name="Vu D."/>
            <person name="Scully C."/>
            <person name="Dijksterhuis J."/>
            <person name="Roader J."/>
            <person name="Houbraken J."/>
        </authorList>
    </citation>
    <scope>NUCLEOTIDE SEQUENCE</scope>
    <source>
        <strain evidence="2">M34</strain>
    </source>
</reference>
<keyword evidence="1" id="KW-0472">Membrane</keyword>
<feature type="transmembrane region" description="Helical" evidence="1">
    <location>
        <begin position="396"/>
        <end position="416"/>
    </location>
</feature>
<feature type="transmembrane region" description="Helical" evidence="1">
    <location>
        <begin position="428"/>
        <end position="450"/>
    </location>
</feature>
<gene>
    <name evidence="2" type="ORF">IFR04_013212</name>
</gene>
<proteinExistence type="predicted"/>
<evidence type="ECO:0000313" key="3">
    <source>
        <dbReference type="Proteomes" id="UP000664132"/>
    </source>
</evidence>
<accession>A0A8H7T566</accession>
<sequence>MSGFEIAGLVLAGVPLLISATEHYVAGSRGRRQLDWLPILPQSTAQCYLRVWDFSRVEDLSPQVIRTTDNLTKLAPDLGSLQEQQKNTFRVYFIDDSLASNSHLLAHLHARGIPSGLSPLKDPGNNFSALANQWSGSESVSNESIIYSFVEVATIARGKYDRVNGGLAFLAGLIRMKMSIQIMDVAGSIDKSIIIILCQASANPIRGSFMEKTNKVHGRSEMMQNQWNAVTEQLERFSRHLLRSNELFKGTASSLTSPESFKQFFLLRYHSAILNHYALFLNSVQKQYVEVRESMMDPRYSLLRPSILKEITADAYIYAEFQNIALDITDPVANLTTILGSVFPDANQCQGFRAFAAELRCQSTDIMKTASRFSSRLDLHLKFLEVSRNVHESLRVWILSVLASVFLPLSVATGILSMQSRFIDLDLLLYDFCGLVVLVGTILFMVFRLVQRYIVLKEKWEMWTPESISTRLAKGFAGNKISTVELSEC</sequence>
<organism evidence="2 3">
    <name type="scientific">Cadophora malorum</name>
    <dbReference type="NCBI Taxonomy" id="108018"/>
    <lineage>
        <taxon>Eukaryota</taxon>
        <taxon>Fungi</taxon>
        <taxon>Dikarya</taxon>
        <taxon>Ascomycota</taxon>
        <taxon>Pezizomycotina</taxon>
        <taxon>Leotiomycetes</taxon>
        <taxon>Helotiales</taxon>
        <taxon>Ploettnerulaceae</taxon>
        <taxon>Cadophora</taxon>
    </lineage>
</organism>
<evidence type="ECO:0000256" key="1">
    <source>
        <dbReference type="SAM" id="Phobius"/>
    </source>
</evidence>
<evidence type="ECO:0000313" key="2">
    <source>
        <dbReference type="EMBL" id="KAG4413634.1"/>
    </source>
</evidence>
<keyword evidence="3" id="KW-1185">Reference proteome</keyword>